<accession>A0ACB8DID3</accession>
<keyword evidence="2" id="KW-1185">Reference proteome</keyword>
<dbReference type="Proteomes" id="UP000821865">
    <property type="component" value="Chromosome 11"/>
</dbReference>
<gene>
    <name evidence="1" type="ORF">HPB49_003769</name>
</gene>
<reference evidence="1" key="1">
    <citation type="submission" date="2020-05" db="EMBL/GenBank/DDBJ databases">
        <title>Large-scale comparative analyses of tick genomes elucidate their genetic diversity and vector capacities.</title>
        <authorList>
            <person name="Jia N."/>
            <person name="Wang J."/>
            <person name="Shi W."/>
            <person name="Du L."/>
            <person name="Sun Y."/>
            <person name="Zhan W."/>
            <person name="Jiang J."/>
            <person name="Wang Q."/>
            <person name="Zhang B."/>
            <person name="Ji P."/>
            <person name="Sakyi L.B."/>
            <person name="Cui X."/>
            <person name="Yuan T."/>
            <person name="Jiang B."/>
            <person name="Yang W."/>
            <person name="Lam T.T.-Y."/>
            <person name="Chang Q."/>
            <person name="Ding S."/>
            <person name="Wang X."/>
            <person name="Zhu J."/>
            <person name="Ruan X."/>
            <person name="Zhao L."/>
            <person name="Wei J."/>
            <person name="Que T."/>
            <person name="Du C."/>
            <person name="Cheng J."/>
            <person name="Dai P."/>
            <person name="Han X."/>
            <person name="Huang E."/>
            <person name="Gao Y."/>
            <person name="Liu J."/>
            <person name="Shao H."/>
            <person name="Ye R."/>
            <person name="Li L."/>
            <person name="Wei W."/>
            <person name="Wang X."/>
            <person name="Wang C."/>
            <person name="Yang T."/>
            <person name="Huo Q."/>
            <person name="Li W."/>
            <person name="Guo W."/>
            <person name="Chen H."/>
            <person name="Zhou L."/>
            <person name="Ni X."/>
            <person name="Tian J."/>
            <person name="Zhou Y."/>
            <person name="Sheng Y."/>
            <person name="Liu T."/>
            <person name="Pan Y."/>
            <person name="Xia L."/>
            <person name="Li J."/>
            <person name="Zhao F."/>
            <person name="Cao W."/>
        </authorList>
    </citation>
    <scope>NUCLEOTIDE SEQUENCE</scope>
    <source>
        <strain evidence="1">Dsil-2018</strain>
    </source>
</reference>
<organism evidence="1 2">
    <name type="scientific">Dermacentor silvarum</name>
    <name type="common">Tick</name>
    <dbReference type="NCBI Taxonomy" id="543639"/>
    <lineage>
        <taxon>Eukaryota</taxon>
        <taxon>Metazoa</taxon>
        <taxon>Ecdysozoa</taxon>
        <taxon>Arthropoda</taxon>
        <taxon>Chelicerata</taxon>
        <taxon>Arachnida</taxon>
        <taxon>Acari</taxon>
        <taxon>Parasitiformes</taxon>
        <taxon>Ixodida</taxon>
        <taxon>Ixodoidea</taxon>
        <taxon>Ixodidae</taxon>
        <taxon>Rhipicephalinae</taxon>
        <taxon>Dermacentor</taxon>
    </lineage>
</organism>
<sequence length="497" mass="55653">MNSVHDEALATKQWEQPLTTADMRARAAEWSLADDSRLLAYLEVFTESITSRTCGIQKQLEGLIHETLISGVKVQNVINDFGHLSSLQFVENRVYDEEVKAEPRDAQRRRWPGVPGESAAVSFARSTWCLKWAGSVLADPVLAASTRGLAPPPLLATEEVTFPPPWPPVKALLGCPLLVLSASDGVNAEHEAHLRQSAQRASRILRRQCLWGCSRYLMVRELWMSVHVPGLTFANSTICLTAPTRDWLERGQREVGRLALGCHGRVAVEAIQGDVGWSSFEAREAKSKIAFECRLRKMDDGRWARRVFRYVYLKGIQTQWRARVQFLRRKYGLLNYSETGGARCETAKGVQDHVRETERELWKSAMASKTTLRLYCDNKGTITPEPIYDNSGGSAFLFEARAGALRTLDYRSRFDCAPEVQAAVCRVCGSERETAEHLVLNCAKLSPTPKEGTTMPQALGFLDAEGGRCFEVVATTKARLERWWRAVKQSRTVPGVI</sequence>
<protein>
    <submittedName>
        <fullName evidence="1">Uncharacterized protein</fullName>
    </submittedName>
</protein>
<evidence type="ECO:0000313" key="1">
    <source>
        <dbReference type="EMBL" id="KAH7970324.1"/>
    </source>
</evidence>
<dbReference type="EMBL" id="CM023480">
    <property type="protein sequence ID" value="KAH7970324.1"/>
    <property type="molecule type" value="Genomic_DNA"/>
</dbReference>
<evidence type="ECO:0000313" key="2">
    <source>
        <dbReference type="Proteomes" id="UP000821865"/>
    </source>
</evidence>
<name>A0ACB8DID3_DERSI</name>
<comment type="caution">
    <text evidence="1">The sequence shown here is derived from an EMBL/GenBank/DDBJ whole genome shotgun (WGS) entry which is preliminary data.</text>
</comment>
<proteinExistence type="predicted"/>